<dbReference type="CDD" id="cd02516">
    <property type="entry name" value="CDP-ME_synthetase"/>
    <property type="match status" value="1"/>
</dbReference>
<dbReference type="NCBIfam" id="TIGR00453">
    <property type="entry name" value="ispD"/>
    <property type="match status" value="1"/>
</dbReference>
<dbReference type="HAMAP" id="MF_00108">
    <property type="entry name" value="IspD"/>
    <property type="match status" value="1"/>
</dbReference>
<evidence type="ECO:0000313" key="7">
    <source>
        <dbReference type="EMBL" id="CAB4887905.1"/>
    </source>
</evidence>
<dbReference type="PROSITE" id="PS01295">
    <property type="entry name" value="ISPD"/>
    <property type="match status" value="1"/>
</dbReference>
<dbReference type="InterPro" id="IPR018294">
    <property type="entry name" value="ISPD_synthase_CS"/>
</dbReference>
<dbReference type="GO" id="GO:0050518">
    <property type="term" value="F:2-C-methyl-D-erythritol 4-phosphate cytidylyltransferase activity"/>
    <property type="evidence" value="ECO:0007669"/>
    <property type="project" value="UniProtKB-EC"/>
</dbReference>
<dbReference type="EC" id="2.7.7.60" evidence="3"/>
<reference evidence="7" key="1">
    <citation type="submission" date="2020-05" db="EMBL/GenBank/DDBJ databases">
        <authorList>
            <person name="Chiriac C."/>
            <person name="Salcher M."/>
            <person name="Ghai R."/>
            <person name="Kavagutti S V."/>
        </authorList>
    </citation>
    <scope>NUCLEOTIDE SEQUENCE</scope>
</reference>
<comment type="similarity">
    <text evidence="2">Belongs to the IspD/TarI cytidylyltransferase family. IspD subfamily.</text>
</comment>
<evidence type="ECO:0000256" key="3">
    <source>
        <dbReference type="ARBA" id="ARBA00012526"/>
    </source>
</evidence>
<dbReference type="UniPathway" id="UPA00056">
    <property type="reaction ID" value="UER00093"/>
</dbReference>
<gene>
    <name evidence="7" type="ORF">UFOPK3495_00083</name>
</gene>
<dbReference type="EMBL" id="CAFBMC010000003">
    <property type="protein sequence ID" value="CAB4887905.1"/>
    <property type="molecule type" value="Genomic_DNA"/>
</dbReference>
<dbReference type="InterPro" id="IPR029044">
    <property type="entry name" value="Nucleotide-diphossugar_trans"/>
</dbReference>
<keyword evidence="5" id="KW-0548">Nucleotidyltransferase</keyword>
<dbReference type="AlphaFoldDB" id="A0A6J7F2Y4"/>
<proteinExistence type="inferred from homology"/>
<dbReference type="SUPFAM" id="SSF53448">
    <property type="entry name" value="Nucleotide-diphospho-sugar transferases"/>
    <property type="match status" value="1"/>
</dbReference>
<keyword evidence="4" id="KW-0808">Transferase</keyword>
<dbReference type="InterPro" id="IPR050088">
    <property type="entry name" value="IspD/TarI_cytidylyltransf_bact"/>
</dbReference>
<dbReference type="PANTHER" id="PTHR32125">
    <property type="entry name" value="2-C-METHYL-D-ERYTHRITOL 4-PHOSPHATE CYTIDYLYLTRANSFERASE, CHLOROPLASTIC"/>
    <property type="match status" value="1"/>
</dbReference>
<evidence type="ECO:0000256" key="6">
    <source>
        <dbReference type="ARBA" id="ARBA00023229"/>
    </source>
</evidence>
<dbReference type="Pfam" id="PF01128">
    <property type="entry name" value="IspD"/>
    <property type="match status" value="1"/>
</dbReference>
<dbReference type="InterPro" id="IPR001228">
    <property type="entry name" value="IspD"/>
</dbReference>
<dbReference type="PANTHER" id="PTHR32125:SF4">
    <property type="entry name" value="2-C-METHYL-D-ERYTHRITOL 4-PHOSPHATE CYTIDYLYLTRANSFERASE, CHLOROPLASTIC"/>
    <property type="match status" value="1"/>
</dbReference>
<accession>A0A6J7F2Y4</accession>
<evidence type="ECO:0000256" key="5">
    <source>
        <dbReference type="ARBA" id="ARBA00022695"/>
    </source>
</evidence>
<name>A0A6J7F2Y4_9ZZZZ</name>
<protein>
    <recommendedName>
        <fullName evidence="3">2-C-methyl-D-erythritol 4-phosphate cytidylyltransferase</fullName>
        <ecNumber evidence="3">2.7.7.60</ecNumber>
    </recommendedName>
</protein>
<dbReference type="GO" id="GO:0019288">
    <property type="term" value="P:isopentenyl diphosphate biosynthetic process, methylerythritol 4-phosphate pathway"/>
    <property type="evidence" value="ECO:0007669"/>
    <property type="project" value="UniProtKB-UniPathway"/>
</dbReference>
<sequence length="237" mass="24598">MTVLGRTAALVPAAGRGERLGAGVPKALRTIGGIPMLVHAVHCLASSRVVDLVVIAAPETEVDAVRALFVEHESGAEIVVVAGGETRQASVARALLVLPDDVDVVLVHDAARPFVPSELVSAVVHEVRSGHDAVIPALAVTDTIKTIDGSGFVTGTPDRSSLRAVQTPQGFSRSVLQAAHAAADDDLTTDDAGLVELHGVAVRVIPGHEEAFKVTRPIDLLLAEALLTKRRAARTNG</sequence>
<keyword evidence="6" id="KW-0414">Isoprene biosynthesis</keyword>
<dbReference type="Gene3D" id="3.90.550.10">
    <property type="entry name" value="Spore Coat Polysaccharide Biosynthesis Protein SpsA, Chain A"/>
    <property type="match status" value="1"/>
</dbReference>
<dbReference type="FunFam" id="3.90.550.10:FF:000003">
    <property type="entry name" value="2-C-methyl-D-erythritol 4-phosphate cytidylyltransferase"/>
    <property type="match status" value="1"/>
</dbReference>
<comment type="pathway">
    <text evidence="1">Isoprenoid biosynthesis; isopentenyl diphosphate biosynthesis via DXP pathway; isopentenyl diphosphate from 1-deoxy-D-xylulose 5-phosphate: step 2/6.</text>
</comment>
<evidence type="ECO:0000256" key="1">
    <source>
        <dbReference type="ARBA" id="ARBA00004787"/>
    </source>
</evidence>
<dbReference type="InterPro" id="IPR034683">
    <property type="entry name" value="IspD/TarI"/>
</dbReference>
<organism evidence="7">
    <name type="scientific">freshwater metagenome</name>
    <dbReference type="NCBI Taxonomy" id="449393"/>
    <lineage>
        <taxon>unclassified sequences</taxon>
        <taxon>metagenomes</taxon>
        <taxon>ecological metagenomes</taxon>
    </lineage>
</organism>
<evidence type="ECO:0000256" key="4">
    <source>
        <dbReference type="ARBA" id="ARBA00022679"/>
    </source>
</evidence>
<evidence type="ECO:0000256" key="2">
    <source>
        <dbReference type="ARBA" id="ARBA00009789"/>
    </source>
</evidence>